<dbReference type="Gene3D" id="3.10.450.50">
    <property type="match status" value="1"/>
</dbReference>
<dbReference type="InterPro" id="IPR037401">
    <property type="entry name" value="SnoaL-like"/>
</dbReference>
<proteinExistence type="predicted"/>
<evidence type="ECO:0000313" key="2">
    <source>
        <dbReference type="EMBL" id="EHJ51693.1"/>
    </source>
</evidence>
<dbReference type="InterPro" id="IPR032710">
    <property type="entry name" value="NTF2-like_dom_sf"/>
</dbReference>
<dbReference type="EMBL" id="AEUW02000001">
    <property type="protein sequence ID" value="EHJ51693.1"/>
    <property type="molecule type" value="Genomic_DNA"/>
</dbReference>
<dbReference type="SUPFAM" id="SSF54427">
    <property type="entry name" value="NTF2-like"/>
    <property type="match status" value="1"/>
</dbReference>
<feature type="domain" description="SnoaL-like" evidence="1">
    <location>
        <begin position="17"/>
        <end position="108"/>
    </location>
</feature>
<name>G5JUU0_9STRE</name>
<dbReference type="Pfam" id="PF12680">
    <property type="entry name" value="SnoaL_2"/>
    <property type="match status" value="1"/>
</dbReference>
<dbReference type="RefSeq" id="WP_003078802.1">
    <property type="nucleotide sequence ID" value="NZ_AEUW02000001.1"/>
</dbReference>
<organism evidence="2 3">
    <name type="scientific">Streptococcus macacae NCTC 11558</name>
    <dbReference type="NCBI Taxonomy" id="764298"/>
    <lineage>
        <taxon>Bacteria</taxon>
        <taxon>Bacillati</taxon>
        <taxon>Bacillota</taxon>
        <taxon>Bacilli</taxon>
        <taxon>Lactobacillales</taxon>
        <taxon>Streptococcaceae</taxon>
        <taxon>Streptococcus</taxon>
    </lineage>
</organism>
<evidence type="ECO:0000313" key="3">
    <source>
        <dbReference type="Proteomes" id="UP000003573"/>
    </source>
</evidence>
<dbReference type="Proteomes" id="UP000003573">
    <property type="component" value="Unassembled WGS sequence"/>
</dbReference>
<reference evidence="2 3" key="1">
    <citation type="journal article" date="2014" name="Int. J. Syst. Evol. Microbiol.">
        <title>Phylogenomics and the dynamic genome evolution of the genus Streptococcus.</title>
        <authorList>
            <consortium name="The Broad Institute Genome Sequencing Platform"/>
            <person name="Richards V.P."/>
            <person name="Palmer S.R."/>
            <person name="Pavinski Bitar P.D."/>
            <person name="Qin X."/>
            <person name="Weinstock G.M."/>
            <person name="Highlander S.K."/>
            <person name="Town C.D."/>
            <person name="Burne R.A."/>
            <person name="Stanhope M.J."/>
        </authorList>
    </citation>
    <scope>NUCLEOTIDE SEQUENCE [LARGE SCALE GENOMIC DNA]</scope>
    <source>
        <strain evidence="2 3">NCTC 11558</strain>
    </source>
</reference>
<dbReference type="AlphaFoldDB" id="G5JUU0"/>
<protein>
    <recommendedName>
        <fullName evidence="1">SnoaL-like domain-containing protein</fullName>
    </recommendedName>
</protein>
<dbReference type="STRING" id="764298.STRMA_1080"/>
<dbReference type="eggNOG" id="ENOG5033DER">
    <property type="taxonomic scope" value="Bacteria"/>
</dbReference>
<sequence>MNILDRYFVLSDLAGKDKGKLTELCHLFSENAIIEANDGKTYSGREEINPFFEKFFNKNSESKHLWDIEEMADGLQRANWAVVCRRKTGAYLALTGSDLARIKGDKIIYLKVRSDS</sequence>
<evidence type="ECO:0000259" key="1">
    <source>
        <dbReference type="Pfam" id="PF12680"/>
    </source>
</evidence>
<gene>
    <name evidence="2" type="ORF">STRMA_1080</name>
</gene>
<accession>G5JUU0</accession>
<comment type="caution">
    <text evidence="2">The sequence shown here is derived from an EMBL/GenBank/DDBJ whole genome shotgun (WGS) entry which is preliminary data.</text>
</comment>
<keyword evidence="3" id="KW-1185">Reference proteome</keyword>